<accession>A0A4Q9VVP7</accession>
<dbReference type="EMBL" id="SJFN01000004">
    <property type="protein sequence ID" value="TBW40346.1"/>
    <property type="molecule type" value="Genomic_DNA"/>
</dbReference>
<dbReference type="Pfam" id="PF05974">
    <property type="entry name" value="DUF892"/>
    <property type="match status" value="1"/>
</dbReference>
<dbReference type="OrthoDB" id="9795056at2"/>
<dbReference type="SUPFAM" id="SSF47240">
    <property type="entry name" value="Ferritin-like"/>
    <property type="match status" value="1"/>
</dbReference>
<sequence>MGFFSKDIVTMNDLFVHQLKDIFYAEKRILAALPDMIDKATAPELRMGFETHLRETRTHVQRLEQVFQMHGIAPESVTCPAIDGIIEEADEVAGEIEDKKVLDAALIAAAQAVEHYEINRYGTLVAWAKELGRADCAAVLQQTLDEEKATDAKLTKLAESRINRLAA</sequence>
<name>A0A4Q9VVP7_9HYPH</name>
<keyword evidence="2" id="KW-1185">Reference proteome</keyword>
<dbReference type="InterPro" id="IPR010287">
    <property type="entry name" value="DUF892_YciF-like"/>
</dbReference>
<proteinExistence type="predicted"/>
<dbReference type="Proteomes" id="UP000292781">
    <property type="component" value="Unassembled WGS sequence"/>
</dbReference>
<comment type="caution">
    <text evidence="1">The sequence shown here is derived from an EMBL/GenBank/DDBJ whole genome shotgun (WGS) entry which is preliminary data.</text>
</comment>
<dbReference type="Gene3D" id="1.20.1260.10">
    <property type="match status" value="1"/>
</dbReference>
<evidence type="ECO:0000313" key="2">
    <source>
        <dbReference type="Proteomes" id="UP000292781"/>
    </source>
</evidence>
<dbReference type="AlphaFoldDB" id="A0A4Q9VVP7"/>
<evidence type="ECO:0000313" key="1">
    <source>
        <dbReference type="EMBL" id="TBW40346.1"/>
    </source>
</evidence>
<dbReference type="PANTHER" id="PTHR30565">
    <property type="entry name" value="PROTEIN YCIF"/>
    <property type="match status" value="1"/>
</dbReference>
<gene>
    <name evidence="1" type="ORF">EYW49_03955</name>
</gene>
<dbReference type="InterPro" id="IPR047114">
    <property type="entry name" value="YciF"/>
</dbReference>
<reference evidence="1 2" key="1">
    <citation type="submission" date="2019-02" db="EMBL/GenBank/DDBJ databases">
        <title>Siculibacillus lacustris gen. nov., sp. nov., a new rosette-forming bacterium isolated from a freshwater crater lake (Lake St. Ana, Romania).</title>
        <authorList>
            <person name="Felfoldi T."/>
            <person name="Marton Z."/>
            <person name="Szabo A."/>
            <person name="Mentes A."/>
            <person name="Boka K."/>
            <person name="Marialigeti K."/>
            <person name="Mathe I."/>
            <person name="Koncz M."/>
            <person name="Schumann P."/>
            <person name="Toth E."/>
        </authorList>
    </citation>
    <scope>NUCLEOTIDE SEQUENCE [LARGE SCALE GENOMIC DNA]</scope>
    <source>
        <strain evidence="1 2">SA-279</strain>
    </source>
</reference>
<organism evidence="1 2">
    <name type="scientific">Siculibacillus lacustris</name>
    <dbReference type="NCBI Taxonomy" id="1549641"/>
    <lineage>
        <taxon>Bacteria</taxon>
        <taxon>Pseudomonadati</taxon>
        <taxon>Pseudomonadota</taxon>
        <taxon>Alphaproteobacteria</taxon>
        <taxon>Hyphomicrobiales</taxon>
        <taxon>Ancalomicrobiaceae</taxon>
        <taxon>Siculibacillus</taxon>
    </lineage>
</organism>
<dbReference type="RefSeq" id="WP_131306428.1">
    <property type="nucleotide sequence ID" value="NZ_SJFN01000004.1"/>
</dbReference>
<dbReference type="InterPro" id="IPR012347">
    <property type="entry name" value="Ferritin-like"/>
</dbReference>
<protein>
    <submittedName>
        <fullName evidence="1">Ferritin-like domain-containing protein</fullName>
    </submittedName>
</protein>
<dbReference type="CDD" id="cd07909">
    <property type="entry name" value="YciF"/>
    <property type="match status" value="1"/>
</dbReference>
<dbReference type="PANTHER" id="PTHR30565:SF9">
    <property type="entry name" value="PROTEIN YCIF"/>
    <property type="match status" value="1"/>
</dbReference>
<dbReference type="InterPro" id="IPR009078">
    <property type="entry name" value="Ferritin-like_SF"/>
</dbReference>